<proteinExistence type="predicted"/>
<gene>
    <name evidence="1" type="ORF">V8G54_021546</name>
</gene>
<protein>
    <submittedName>
        <fullName evidence="1">Uncharacterized protein</fullName>
    </submittedName>
</protein>
<evidence type="ECO:0000313" key="2">
    <source>
        <dbReference type="Proteomes" id="UP001374535"/>
    </source>
</evidence>
<dbReference type="AlphaFoldDB" id="A0AAQ3NFR2"/>
<sequence>MCGKNLRQLHKGIHMSYTWIRNQQKVRDAHLLQNWLSLHQLLVDEESERVLLHLSLALGCGKRCQKVITYFWHAVFLWSSQGYALRKIINNTVTVMIYVKII</sequence>
<evidence type="ECO:0000313" key="1">
    <source>
        <dbReference type="EMBL" id="WVZ08200.1"/>
    </source>
</evidence>
<dbReference type="EMBL" id="CP144695">
    <property type="protein sequence ID" value="WVZ08200.1"/>
    <property type="molecule type" value="Genomic_DNA"/>
</dbReference>
<accession>A0AAQ3NFR2</accession>
<name>A0AAQ3NFR2_VIGMU</name>
<organism evidence="1 2">
    <name type="scientific">Vigna mungo</name>
    <name type="common">Black gram</name>
    <name type="synonym">Phaseolus mungo</name>
    <dbReference type="NCBI Taxonomy" id="3915"/>
    <lineage>
        <taxon>Eukaryota</taxon>
        <taxon>Viridiplantae</taxon>
        <taxon>Streptophyta</taxon>
        <taxon>Embryophyta</taxon>
        <taxon>Tracheophyta</taxon>
        <taxon>Spermatophyta</taxon>
        <taxon>Magnoliopsida</taxon>
        <taxon>eudicotyledons</taxon>
        <taxon>Gunneridae</taxon>
        <taxon>Pentapetalae</taxon>
        <taxon>rosids</taxon>
        <taxon>fabids</taxon>
        <taxon>Fabales</taxon>
        <taxon>Fabaceae</taxon>
        <taxon>Papilionoideae</taxon>
        <taxon>50 kb inversion clade</taxon>
        <taxon>NPAAA clade</taxon>
        <taxon>indigoferoid/millettioid clade</taxon>
        <taxon>Phaseoleae</taxon>
        <taxon>Vigna</taxon>
    </lineage>
</organism>
<keyword evidence="2" id="KW-1185">Reference proteome</keyword>
<reference evidence="1 2" key="1">
    <citation type="journal article" date="2023" name="Life. Sci Alliance">
        <title>Evolutionary insights into 3D genome organization and epigenetic landscape of Vigna mungo.</title>
        <authorList>
            <person name="Junaid A."/>
            <person name="Singh B."/>
            <person name="Bhatia S."/>
        </authorList>
    </citation>
    <scope>NUCLEOTIDE SEQUENCE [LARGE SCALE GENOMIC DNA]</scope>
    <source>
        <strain evidence="1">Urdbean</strain>
    </source>
</reference>
<dbReference type="Proteomes" id="UP001374535">
    <property type="component" value="Chromosome 6"/>
</dbReference>